<dbReference type="AlphaFoldDB" id="A0A1I0GLX1"/>
<accession>A0A1I0GLX1</accession>
<gene>
    <name evidence="1" type="ORF">SAMN04488546_3332</name>
</gene>
<dbReference type="OrthoDB" id="5194672at2"/>
<name>A0A1I0GLX1_9ACTN</name>
<organism evidence="1 2">
    <name type="scientific">Geodermatophilus poikilotrophus</name>
    <dbReference type="NCBI Taxonomy" id="1333667"/>
    <lineage>
        <taxon>Bacteria</taxon>
        <taxon>Bacillati</taxon>
        <taxon>Actinomycetota</taxon>
        <taxon>Actinomycetes</taxon>
        <taxon>Geodermatophilales</taxon>
        <taxon>Geodermatophilaceae</taxon>
        <taxon>Geodermatophilus</taxon>
    </lineage>
</organism>
<proteinExistence type="predicted"/>
<dbReference type="EMBL" id="FOIE01000007">
    <property type="protein sequence ID" value="SET71096.1"/>
    <property type="molecule type" value="Genomic_DNA"/>
</dbReference>
<dbReference type="Proteomes" id="UP000198507">
    <property type="component" value="Unassembled WGS sequence"/>
</dbReference>
<evidence type="ECO:0000313" key="2">
    <source>
        <dbReference type="Proteomes" id="UP000198507"/>
    </source>
</evidence>
<keyword evidence="2" id="KW-1185">Reference proteome</keyword>
<protein>
    <submittedName>
        <fullName evidence="1">Uncharacterized protein</fullName>
    </submittedName>
</protein>
<reference evidence="2" key="1">
    <citation type="submission" date="2016-10" db="EMBL/GenBank/DDBJ databases">
        <authorList>
            <person name="Varghese N."/>
            <person name="Submissions S."/>
        </authorList>
    </citation>
    <scope>NUCLEOTIDE SEQUENCE [LARGE SCALE GENOMIC DNA]</scope>
    <source>
        <strain evidence="2">DSM 44209</strain>
    </source>
</reference>
<dbReference type="RefSeq" id="WP_091445989.1">
    <property type="nucleotide sequence ID" value="NZ_FOIE01000007.1"/>
</dbReference>
<sequence>MATSTSTSTSAGRILWLRTRPLVAAEPDLTADVAVQVATVALADHPGAVVDRIEVDPTGFCTAHLVTRSGVRVLVHVDRDLTVLGWLALAR</sequence>
<evidence type="ECO:0000313" key="1">
    <source>
        <dbReference type="EMBL" id="SET71096.1"/>
    </source>
</evidence>